<sequence>MSMKEWFKERFPIDYEKFVEINENIFLKEPIPNHMKKWWYCSGAMPLILFMLQVVTGILLSFYFVPSPEMAFESVRHITEEIRMGFWVRGIHRWGSNLMVIALLLHITRVFFTNAYRKPRELNWIVGVMLFLLTLAFAFTGYSLLNNQLAYWATTVGTNMFKQVPVVGGLLLDFLRGGEDVTANTLTRFFMIHVMFLPLTMFLVIAVHIIILRVHGVSEPEGFPKGHYAFYPHHFFKIIILTLFILSVMSALTVIFPPGLGTPADPAQTPLHIKPEWYFFPSYRFLKLVPLLVGIALTTAFVLGFMFWPFIEPIISKDLKVRTKFSYFVGSLTIVFTVGLTVWEMFFA</sequence>
<evidence type="ECO:0000256" key="2">
    <source>
        <dbReference type="ARBA" id="ARBA00022448"/>
    </source>
</evidence>
<dbReference type="PROSITE" id="PS51003">
    <property type="entry name" value="CYTB_CTER"/>
    <property type="match status" value="1"/>
</dbReference>
<proteinExistence type="predicted"/>
<evidence type="ECO:0000256" key="8">
    <source>
        <dbReference type="ARBA" id="ARBA00023004"/>
    </source>
</evidence>
<accession>A0A7V4WWI8</accession>
<dbReference type="GO" id="GO:0046872">
    <property type="term" value="F:metal ion binding"/>
    <property type="evidence" value="ECO:0007669"/>
    <property type="project" value="UniProtKB-KW"/>
</dbReference>
<feature type="transmembrane region" description="Helical" evidence="10">
    <location>
        <begin position="94"/>
        <end position="112"/>
    </location>
</feature>
<dbReference type="GO" id="GO:0016020">
    <property type="term" value="C:membrane"/>
    <property type="evidence" value="ECO:0007669"/>
    <property type="project" value="UniProtKB-SubCell"/>
</dbReference>
<organism evidence="13">
    <name type="scientific">Caldithrix abyssi</name>
    <dbReference type="NCBI Taxonomy" id="187145"/>
    <lineage>
        <taxon>Bacteria</taxon>
        <taxon>Pseudomonadati</taxon>
        <taxon>Calditrichota</taxon>
        <taxon>Calditrichia</taxon>
        <taxon>Calditrichales</taxon>
        <taxon>Calditrichaceae</taxon>
        <taxon>Caldithrix</taxon>
    </lineage>
</organism>
<feature type="transmembrane region" description="Helical" evidence="10">
    <location>
        <begin position="288"/>
        <end position="311"/>
    </location>
</feature>
<dbReference type="GO" id="GO:0009055">
    <property type="term" value="F:electron transfer activity"/>
    <property type="evidence" value="ECO:0007669"/>
    <property type="project" value="InterPro"/>
</dbReference>
<keyword evidence="6" id="KW-0249">Electron transport</keyword>
<feature type="transmembrane region" description="Helical" evidence="10">
    <location>
        <begin position="190"/>
        <end position="214"/>
    </location>
</feature>
<evidence type="ECO:0000259" key="11">
    <source>
        <dbReference type="PROSITE" id="PS51002"/>
    </source>
</evidence>
<evidence type="ECO:0000313" key="13">
    <source>
        <dbReference type="EMBL" id="HGY56521.1"/>
    </source>
</evidence>
<dbReference type="InterPro" id="IPR016174">
    <property type="entry name" value="Di-haem_cyt_TM"/>
</dbReference>
<dbReference type="InterPro" id="IPR036150">
    <property type="entry name" value="Cyt_b/b6_C_sf"/>
</dbReference>
<dbReference type="InterPro" id="IPR027387">
    <property type="entry name" value="Cytb/b6-like_sf"/>
</dbReference>
<evidence type="ECO:0000256" key="5">
    <source>
        <dbReference type="ARBA" id="ARBA00022723"/>
    </source>
</evidence>
<dbReference type="Gene3D" id="1.20.810.10">
    <property type="entry name" value="Cytochrome Bc1 Complex, Chain C"/>
    <property type="match status" value="1"/>
</dbReference>
<evidence type="ECO:0000256" key="4">
    <source>
        <dbReference type="ARBA" id="ARBA00022692"/>
    </source>
</evidence>
<evidence type="ECO:0000256" key="3">
    <source>
        <dbReference type="ARBA" id="ARBA00022617"/>
    </source>
</evidence>
<dbReference type="SUPFAM" id="SSF81648">
    <property type="entry name" value="a domain/subunit of cytochrome bc1 complex (Ubiquinol-cytochrome c reductase)"/>
    <property type="match status" value="1"/>
</dbReference>
<dbReference type="Pfam" id="PF00032">
    <property type="entry name" value="Cytochrom_B_C"/>
    <property type="match status" value="1"/>
</dbReference>
<feature type="transmembrane region" description="Helical" evidence="10">
    <location>
        <begin position="38"/>
        <end position="65"/>
    </location>
</feature>
<evidence type="ECO:0000256" key="10">
    <source>
        <dbReference type="SAM" id="Phobius"/>
    </source>
</evidence>
<dbReference type="GO" id="GO:0022904">
    <property type="term" value="P:respiratory electron transport chain"/>
    <property type="evidence" value="ECO:0007669"/>
    <property type="project" value="InterPro"/>
</dbReference>
<keyword evidence="9 10" id="KW-0472">Membrane</keyword>
<dbReference type="SUPFAM" id="SSF81342">
    <property type="entry name" value="Transmembrane di-heme cytochromes"/>
    <property type="match status" value="1"/>
</dbReference>
<keyword evidence="3" id="KW-0349">Heme</keyword>
<gene>
    <name evidence="13" type="ORF">ENK44_12500</name>
</gene>
<keyword evidence="2" id="KW-0813">Transport</keyword>
<comment type="subcellular location">
    <subcellularLocation>
        <location evidence="1">Membrane</location>
        <topology evidence="1">Multi-pass membrane protein</topology>
    </subcellularLocation>
</comment>
<evidence type="ECO:0000259" key="12">
    <source>
        <dbReference type="PROSITE" id="PS51003"/>
    </source>
</evidence>
<keyword evidence="7 10" id="KW-1133">Transmembrane helix</keyword>
<name>A0A7V4WWI8_CALAY</name>
<keyword evidence="4 10" id="KW-0812">Transmembrane</keyword>
<dbReference type="Pfam" id="PF00033">
    <property type="entry name" value="Cytochrome_B"/>
    <property type="match status" value="1"/>
</dbReference>
<dbReference type="PANTHER" id="PTHR19271">
    <property type="entry name" value="CYTOCHROME B"/>
    <property type="match status" value="1"/>
</dbReference>
<feature type="transmembrane region" description="Helical" evidence="10">
    <location>
        <begin position="124"/>
        <end position="145"/>
    </location>
</feature>
<evidence type="ECO:0000256" key="1">
    <source>
        <dbReference type="ARBA" id="ARBA00004141"/>
    </source>
</evidence>
<feature type="transmembrane region" description="Helical" evidence="10">
    <location>
        <begin position="235"/>
        <end position="256"/>
    </location>
</feature>
<keyword evidence="8" id="KW-0408">Iron</keyword>
<dbReference type="InterPro" id="IPR005797">
    <property type="entry name" value="Cyt_b/b6_N"/>
</dbReference>
<evidence type="ECO:0000256" key="6">
    <source>
        <dbReference type="ARBA" id="ARBA00022982"/>
    </source>
</evidence>
<protein>
    <submittedName>
        <fullName evidence="13">Cytochrome bc complex cytochrome b subunit</fullName>
    </submittedName>
</protein>
<comment type="caution">
    <text evidence="13">The sequence shown here is derived from an EMBL/GenBank/DDBJ whole genome shotgun (WGS) entry which is preliminary data.</text>
</comment>
<feature type="domain" description="Cytochrome b/b6 C-terminal region profile" evidence="12">
    <location>
        <begin position="215"/>
        <end position="348"/>
    </location>
</feature>
<dbReference type="EMBL" id="DRQG01000114">
    <property type="protein sequence ID" value="HGY56521.1"/>
    <property type="molecule type" value="Genomic_DNA"/>
</dbReference>
<dbReference type="InterPro" id="IPR005798">
    <property type="entry name" value="Cyt_b/b6_C"/>
</dbReference>
<dbReference type="PANTHER" id="PTHR19271:SF16">
    <property type="entry name" value="CYTOCHROME B"/>
    <property type="match status" value="1"/>
</dbReference>
<dbReference type="Proteomes" id="UP000885779">
    <property type="component" value="Unassembled WGS sequence"/>
</dbReference>
<dbReference type="GO" id="GO:0016491">
    <property type="term" value="F:oxidoreductase activity"/>
    <property type="evidence" value="ECO:0007669"/>
    <property type="project" value="InterPro"/>
</dbReference>
<feature type="transmembrane region" description="Helical" evidence="10">
    <location>
        <begin position="323"/>
        <end position="343"/>
    </location>
</feature>
<reference evidence="13" key="1">
    <citation type="journal article" date="2020" name="mSystems">
        <title>Genome- and Community-Level Interaction Insights into Carbon Utilization and Element Cycling Functions of Hydrothermarchaeota in Hydrothermal Sediment.</title>
        <authorList>
            <person name="Zhou Z."/>
            <person name="Liu Y."/>
            <person name="Xu W."/>
            <person name="Pan J."/>
            <person name="Luo Z.H."/>
            <person name="Li M."/>
        </authorList>
    </citation>
    <scope>NUCLEOTIDE SEQUENCE [LARGE SCALE GENOMIC DNA]</scope>
    <source>
        <strain evidence="13">HyVt-577</strain>
    </source>
</reference>
<evidence type="ECO:0000256" key="9">
    <source>
        <dbReference type="ARBA" id="ARBA00023136"/>
    </source>
</evidence>
<dbReference type="PROSITE" id="PS51002">
    <property type="entry name" value="CYTB_NTER"/>
    <property type="match status" value="1"/>
</dbReference>
<feature type="domain" description="Cytochrome b/b6 N-terminal region profile" evidence="11">
    <location>
        <begin position="3"/>
        <end position="221"/>
    </location>
</feature>
<keyword evidence="5" id="KW-0479">Metal-binding</keyword>
<dbReference type="AlphaFoldDB" id="A0A7V4WWI8"/>
<evidence type="ECO:0000256" key="7">
    <source>
        <dbReference type="ARBA" id="ARBA00022989"/>
    </source>
</evidence>